<reference evidence="2 3" key="1">
    <citation type="submission" date="2019-03" db="EMBL/GenBank/DDBJ databases">
        <title>Sapientia aquatica gen. nov., sp. nov., isolated from a crater lake.</title>
        <authorList>
            <person name="Felfoldi T."/>
            <person name="Szabo A."/>
            <person name="Toth E."/>
            <person name="Schumann P."/>
            <person name="Keki Z."/>
            <person name="Marialigeti K."/>
            <person name="Mathe I."/>
        </authorList>
    </citation>
    <scope>NUCLEOTIDE SEQUENCE [LARGE SCALE GENOMIC DNA]</scope>
    <source>
        <strain evidence="2 3">SA-152</strain>
    </source>
</reference>
<evidence type="ECO:0000256" key="1">
    <source>
        <dbReference type="SAM" id="MobiDB-lite"/>
    </source>
</evidence>
<proteinExistence type="predicted"/>
<dbReference type="OrthoDB" id="9179699at2"/>
<dbReference type="RefSeq" id="WP_133329221.1">
    <property type="nucleotide sequence ID" value="NZ_SMYL01000006.1"/>
</dbReference>
<feature type="compositionally biased region" description="Acidic residues" evidence="1">
    <location>
        <begin position="152"/>
        <end position="169"/>
    </location>
</feature>
<keyword evidence="3" id="KW-1185">Reference proteome</keyword>
<evidence type="ECO:0000313" key="3">
    <source>
        <dbReference type="Proteomes" id="UP000294829"/>
    </source>
</evidence>
<feature type="region of interest" description="Disordered" evidence="1">
    <location>
        <begin position="128"/>
        <end position="194"/>
    </location>
</feature>
<protein>
    <submittedName>
        <fullName evidence="2">Uncharacterized protein</fullName>
    </submittedName>
</protein>
<dbReference type="Proteomes" id="UP000294829">
    <property type="component" value="Unassembled WGS sequence"/>
</dbReference>
<dbReference type="EMBL" id="SMYL01000006">
    <property type="protein sequence ID" value="TDK65347.1"/>
    <property type="molecule type" value="Genomic_DNA"/>
</dbReference>
<dbReference type="AlphaFoldDB" id="A0A4R5W0K6"/>
<sequence>MKLSRYFANLTSSYNAELDDLRTDSEGNNVLKARLAKKREQVPQLLMMMSSAPEMVAVAFHGGFFFKNVMVLESLVTREANKFPSWETLKKAIIIEPWAQALVNTVLTDPDGEHFLITTAGLEYLNRSNKSRTVHPSNADEIASDEERQQRDDDDAEYATEEGHDDDNNDAYLNSDDRVADEGETTEYDLDRAGADWLAEQGFDRKE</sequence>
<comment type="caution">
    <text evidence="2">The sequence shown here is derived from an EMBL/GenBank/DDBJ whole genome shotgun (WGS) entry which is preliminary data.</text>
</comment>
<accession>A0A4R5W0K6</accession>
<gene>
    <name evidence="2" type="ORF">E2I14_13070</name>
</gene>
<organism evidence="2 3">
    <name type="scientific">Sapientia aquatica</name>
    <dbReference type="NCBI Taxonomy" id="1549640"/>
    <lineage>
        <taxon>Bacteria</taxon>
        <taxon>Pseudomonadati</taxon>
        <taxon>Pseudomonadota</taxon>
        <taxon>Betaproteobacteria</taxon>
        <taxon>Burkholderiales</taxon>
        <taxon>Oxalobacteraceae</taxon>
        <taxon>Sapientia</taxon>
    </lineage>
</organism>
<name>A0A4R5W0K6_9BURK</name>
<evidence type="ECO:0000313" key="2">
    <source>
        <dbReference type="EMBL" id="TDK65347.1"/>
    </source>
</evidence>